<dbReference type="InterPro" id="IPR029058">
    <property type="entry name" value="AB_hydrolase_fold"/>
</dbReference>
<dbReference type="AlphaFoldDB" id="A0A7R8YVP2"/>
<dbReference type="EMBL" id="LR899011">
    <property type="protein sequence ID" value="CAD7085981.1"/>
    <property type="molecule type" value="Genomic_DNA"/>
</dbReference>
<dbReference type="InParanoid" id="A0A7R8YVP2"/>
<organism evidence="3 4">
    <name type="scientific">Hermetia illucens</name>
    <name type="common">Black soldier fly</name>
    <dbReference type="NCBI Taxonomy" id="343691"/>
    <lineage>
        <taxon>Eukaryota</taxon>
        <taxon>Metazoa</taxon>
        <taxon>Ecdysozoa</taxon>
        <taxon>Arthropoda</taxon>
        <taxon>Hexapoda</taxon>
        <taxon>Insecta</taxon>
        <taxon>Pterygota</taxon>
        <taxon>Neoptera</taxon>
        <taxon>Endopterygota</taxon>
        <taxon>Diptera</taxon>
        <taxon>Brachycera</taxon>
        <taxon>Stratiomyomorpha</taxon>
        <taxon>Stratiomyidae</taxon>
        <taxon>Hermetiinae</taxon>
        <taxon>Hermetia</taxon>
    </lineage>
</organism>
<evidence type="ECO:0000256" key="1">
    <source>
        <dbReference type="ARBA" id="ARBA00022801"/>
    </source>
</evidence>
<evidence type="ECO:0000313" key="4">
    <source>
        <dbReference type="Proteomes" id="UP000594454"/>
    </source>
</evidence>
<dbReference type="PANTHER" id="PTHR48081">
    <property type="entry name" value="AB HYDROLASE SUPERFAMILY PROTEIN C4A8.06C"/>
    <property type="match status" value="1"/>
</dbReference>
<gene>
    <name evidence="3" type="ORF">HERILL_LOCUS8786</name>
</gene>
<dbReference type="Gene3D" id="3.40.50.1820">
    <property type="entry name" value="alpha/beta hydrolase"/>
    <property type="match status" value="1"/>
</dbReference>
<protein>
    <recommendedName>
        <fullName evidence="2">BD-FAE-like domain-containing protein</fullName>
    </recommendedName>
</protein>
<accession>A0A7R8YVP2</accession>
<keyword evidence="1" id="KW-0378">Hydrolase</keyword>
<dbReference type="PANTHER" id="PTHR48081:SF33">
    <property type="entry name" value="KYNURENINE FORMAMIDASE"/>
    <property type="match status" value="1"/>
</dbReference>
<evidence type="ECO:0000259" key="2">
    <source>
        <dbReference type="Pfam" id="PF20434"/>
    </source>
</evidence>
<dbReference type="InterPro" id="IPR050300">
    <property type="entry name" value="GDXG_lipolytic_enzyme"/>
</dbReference>
<dbReference type="FunCoup" id="A0A7R8YVP2">
    <property type="interactions" value="237"/>
</dbReference>
<reference evidence="3 4" key="1">
    <citation type="submission" date="2020-11" db="EMBL/GenBank/DDBJ databases">
        <authorList>
            <person name="Wallbank WR R."/>
            <person name="Pardo Diaz C."/>
            <person name="Kozak K."/>
            <person name="Martin S."/>
            <person name="Jiggins C."/>
            <person name="Moest M."/>
            <person name="Warren A I."/>
            <person name="Generalovic N T."/>
            <person name="Byers J.R.P. K."/>
            <person name="Montejo-Kovacevich G."/>
            <person name="Yen C E."/>
        </authorList>
    </citation>
    <scope>NUCLEOTIDE SEQUENCE [LARGE SCALE GENOMIC DNA]</scope>
</reference>
<dbReference type="SUPFAM" id="SSF53474">
    <property type="entry name" value="alpha/beta-Hydrolases"/>
    <property type="match status" value="1"/>
</dbReference>
<dbReference type="Proteomes" id="UP000594454">
    <property type="component" value="Chromosome 3"/>
</dbReference>
<proteinExistence type="predicted"/>
<sequence length="289" mass="32815">MPLNLSEREKILSPMAWAKRFSSVESASIYCYKTGEEGTKKNAKYLKKANIKYGPRERQLLDIYYKDDEKGTPVIVFIHGGYWQEASKDWSGFWMTPYLENGYRVILMGYDLCPAITLSEQVDEIKYGLKHCLQYAAETNAKAVSIIGHSAGAHLAICALDKETVGLPSINLVKSVHLVAGIYELSLVVNSSVNENNTLTLDESNVQQLSPMLFDFSYLKGLKFKIHVYAAEYDSPLFVEQAGEFNNQLEKYEIDTTYKCLPGIDHMGIMEKFDENDFELTQLVLQELR</sequence>
<dbReference type="InterPro" id="IPR049492">
    <property type="entry name" value="BD-FAE-like_dom"/>
</dbReference>
<name>A0A7R8YVP2_HERIL</name>
<dbReference type="Pfam" id="PF20434">
    <property type="entry name" value="BD-FAE"/>
    <property type="match status" value="1"/>
</dbReference>
<dbReference type="GO" id="GO:0004061">
    <property type="term" value="F:arylformamidase activity"/>
    <property type="evidence" value="ECO:0007669"/>
    <property type="project" value="TreeGrafter"/>
</dbReference>
<evidence type="ECO:0000313" key="3">
    <source>
        <dbReference type="EMBL" id="CAD7085981.1"/>
    </source>
</evidence>
<dbReference type="OrthoDB" id="433474at2759"/>
<keyword evidence="4" id="KW-1185">Reference proteome</keyword>
<feature type="domain" description="BD-FAE-like" evidence="2">
    <location>
        <begin position="61"/>
        <end position="158"/>
    </location>
</feature>